<proteinExistence type="predicted"/>
<reference evidence="2" key="1">
    <citation type="submission" date="2022-07" db="EMBL/GenBank/DDBJ databases">
        <title>Draft genome sequence of Zalerion maritima ATCC 34329, a (micro)plastics degrading marine fungus.</title>
        <authorList>
            <person name="Paco A."/>
            <person name="Goncalves M.F.M."/>
            <person name="Rocha-Santos T.A.P."/>
            <person name="Alves A."/>
        </authorList>
    </citation>
    <scope>NUCLEOTIDE SEQUENCE</scope>
    <source>
        <strain evidence="2">ATCC 34329</strain>
    </source>
</reference>
<feature type="compositionally biased region" description="Basic and acidic residues" evidence="1">
    <location>
        <begin position="94"/>
        <end position="109"/>
    </location>
</feature>
<accession>A0AAD5RPI0</accession>
<evidence type="ECO:0000313" key="3">
    <source>
        <dbReference type="Proteomes" id="UP001201980"/>
    </source>
</evidence>
<dbReference type="Proteomes" id="UP001201980">
    <property type="component" value="Unassembled WGS sequence"/>
</dbReference>
<feature type="compositionally biased region" description="Low complexity" evidence="1">
    <location>
        <begin position="38"/>
        <end position="54"/>
    </location>
</feature>
<comment type="caution">
    <text evidence="2">The sequence shown here is derived from an EMBL/GenBank/DDBJ whole genome shotgun (WGS) entry which is preliminary data.</text>
</comment>
<feature type="region of interest" description="Disordered" evidence="1">
    <location>
        <begin position="1"/>
        <end position="117"/>
    </location>
</feature>
<dbReference type="EMBL" id="JAKWBI020000179">
    <property type="protein sequence ID" value="KAJ2900100.1"/>
    <property type="molecule type" value="Genomic_DNA"/>
</dbReference>
<gene>
    <name evidence="2" type="ORF">MKZ38_002593</name>
</gene>
<feature type="compositionally biased region" description="Polar residues" evidence="1">
    <location>
        <begin position="14"/>
        <end position="37"/>
    </location>
</feature>
<name>A0AAD5RPI0_9PEZI</name>
<dbReference type="AlphaFoldDB" id="A0AAD5RPI0"/>
<evidence type="ECO:0000256" key="1">
    <source>
        <dbReference type="SAM" id="MobiDB-lite"/>
    </source>
</evidence>
<evidence type="ECO:0000313" key="2">
    <source>
        <dbReference type="EMBL" id="KAJ2900100.1"/>
    </source>
</evidence>
<keyword evidence="3" id="KW-1185">Reference proteome</keyword>
<sequence length="255" mass="27424">MEPSSSPKSKSISRTQTSDPATHPPSQQILVTTSGFPSGSISTTILSQSSSASSPNYLVSAPPSNLHPHDNQQVQPQRHYHQEQQYSQVHSKPHQHDQHRVRSDSHDSHAQAQAQDKLQPQYATYPPQSHVQAHRPQKPFQEACAGEGGQLVQAWGTYGCSASRAHAFVQDPRNLPGIVPGTAMVPARCRRQQMQATLDAFDDAMARAGAAGGVGAQVDENAYGRERAYGEKMGRNVELLLAAGACEPGMSTSGS</sequence>
<organism evidence="2 3">
    <name type="scientific">Zalerion maritima</name>
    <dbReference type="NCBI Taxonomy" id="339359"/>
    <lineage>
        <taxon>Eukaryota</taxon>
        <taxon>Fungi</taxon>
        <taxon>Dikarya</taxon>
        <taxon>Ascomycota</taxon>
        <taxon>Pezizomycotina</taxon>
        <taxon>Sordariomycetes</taxon>
        <taxon>Lulworthiomycetidae</taxon>
        <taxon>Lulworthiales</taxon>
        <taxon>Lulworthiaceae</taxon>
        <taxon>Zalerion</taxon>
    </lineage>
</organism>
<protein>
    <submittedName>
        <fullName evidence="2">Uncharacterized protein</fullName>
    </submittedName>
</protein>
<feature type="compositionally biased region" description="Low complexity" evidence="1">
    <location>
        <begin position="1"/>
        <end position="13"/>
    </location>
</feature>